<feature type="compositionally biased region" description="Basic residues" evidence="1">
    <location>
        <begin position="279"/>
        <end position="292"/>
    </location>
</feature>
<feature type="compositionally biased region" description="Basic and acidic residues" evidence="1">
    <location>
        <begin position="293"/>
        <end position="309"/>
    </location>
</feature>
<evidence type="ECO:0000313" key="3">
    <source>
        <dbReference type="EMBL" id="KAJ4472160.1"/>
    </source>
</evidence>
<feature type="region of interest" description="Disordered" evidence="1">
    <location>
        <begin position="1251"/>
        <end position="1300"/>
    </location>
</feature>
<dbReference type="EMBL" id="JAOTPV010000021">
    <property type="protein sequence ID" value="KAJ4472160.1"/>
    <property type="molecule type" value="Genomic_DNA"/>
</dbReference>
<sequence length="1395" mass="155288">MSSSSPQTHKQPARTYGRPKPAIDISASTPSRLIASSTSSNNSLSNGDSDALGEVPPPSETWNSSPVEVQRNDGEGSKNASPKFQWSWKARMKQMDEIEDDEESGAREKAVLLGKSMDEGSMPTDPGPLFLGQREIDILHPITSPSRTTEPSLSQDPFSGSLATLTPSSQGLSQKTLASPSPSPTLSRKRVSESNRVKHKRVLESDAESEQECGKSSCPSSPVKQPINTPQSRSSTTPSTSDSEHQMLRKVKSSSKGKSAAVANPLVLEPIVDRDVPKAKGKRSRSNKVKAPTKKERRDTALDRQRINEQKQVSIARERHKSKLTFHNLLSKLAGNTFSKSVPLKGEDSMDPISEFSSPSGNNIALVASESEGTETKAPRHIVPDVPNAADTDNGAFPGMEQLFKEQRAKSLKEKKLQVIRQQEQSRSFAPLSDDDDDLEIVDGPSTSMQVAIKKEAEARRSGRPSITASTRILQKHAGISVSRRISEVTAASQARNSKELNEVLLKRVKAENSRRTKEKSEEWVRRGGKPLESGVQVSERRGLDWYATRALEESNRSTAEMQDSHDGEEEDEDNEDWFHSLRGSASPAPVEPEGNENDNEEGFEDDQDITMVNEDAEDEDIPTQVDLPHRRSLRAIVVSDTEEEENDENPHLRRQSLGRVLVEDSIILDQDSDKFSPVLQLAHRHSDSPYDGGATEDEGDKENNDRLMYDRSEDKENTAVVRHELLNSRLSLGRQNTLFNLEEGLSSRLSVSSDGYATDENPRGPLKTLSVAEIDPFTPAVIPFVTRLQRTISTATIADDPPDALSVLSPKVSLEPQVSGFSQFSDDGEEFQPKKLEAGFSGFFDSDSQRPSTSSRPPLGSLKEPVQTNNFFAKLRRSDSLALTQDIGLQPALEVDESLVRQADKVFEREQELLLEAVNESTSKKPELYINDQGFITQTRPHENAEIYRPPPTPSQLFSQTEQFAIQGGLSQSSARQPFRDISMSEADFAEDTPVQTGRLHRLRKRDETPSPSSPTFSTMFGGSSTLPPLLSPSEPTKRQRVEPKVRKIRQKLGKSEFVEAEAQESDEDEMFGFRRVEEDEEDGEHLDRTLETLVDDKEMDQTQMAEDKVMEKYQEQRQADDAHDEEVAHKVIDGHFRNGKRRRHRADVDNSDDDDEEEDERGRRIRRKMKEPELRGDIKSLAGQDATRAFAELYQAAIKSDGDPELAFLQGDESNDIIMTGTSYEQDGDADENDENTVNTSDLMRQLREAAQAGEDDGPHLDPNDVSFVDADNEDEDEDFPRVRHVTNANSRSRGDRRTAIDSLEFESAENHKSELMINERGRKQAEAYVKSENRLRKTGTSRSGVGGISVVGSRARKTDSRARDDPIVSKKPQPVKATPSMLKGLTRRDHFQ</sequence>
<accession>A0A9W9A2G4</accession>
<feature type="compositionally biased region" description="Basic and acidic residues" evidence="1">
    <location>
        <begin position="511"/>
        <end position="526"/>
    </location>
</feature>
<feature type="region of interest" description="Disordered" evidence="1">
    <location>
        <begin position="511"/>
        <end position="537"/>
    </location>
</feature>
<feature type="region of interest" description="Disordered" evidence="1">
    <location>
        <begin position="339"/>
        <end position="397"/>
    </location>
</feature>
<feature type="region of interest" description="Disordered" evidence="1">
    <location>
        <begin position="1331"/>
        <end position="1395"/>
    </location>
</feature>
<feature type="domain" description="DNA replication checkpoint mediator MRC1" evidence="2">
    <location>
        <begin position="1053"/>
        <end position="1194"/>
    </location>
</feature>
<feature type="region of interest" description="Disordered" evidence="1">
    <location>
        <begin position="554"/>
        <end position="613"/>
    </location>
</feature>
<dbReference type="Pfam" id="PF09444">
    <property type="entry name" value="MRC1"/>
    <property type="match status" value="1"/>
</dbReference>
<feature type="compositionally biased region" description="Acidic residues" evidence="1">
    <location>
        <begin position="1060"/>
        <end position="1072"/>
    </location>
</feature>
<gene>
    <name evidence="3" type="ORF">J3R30DRAFT_3523743</name>
</gene>
<feature type="region of interest" description="Disordered" evidence="1">
    <location>
        <begin position="1"/>
        <end position="319"/>
    </location>
</feature>
<feature type="compositionally biased region" description="Low complexity" evidence="1">
    <location>
        <begin position="36"/>
        <end position="49"/>
    </location>
</feature>
<keyword evidence="4" id="KW-1185">Reference proteome</keyword>
<feature type="compositionally biased region" description="Polar residues" evidence="1">
    <location>
        <begin position="217"/>
        <end position="228"/>
    </location>
</feature>
<feature type="region of interest" description="Disordered" evidence="1">
    <location>
        <begin position="1058"/>
        <end position="1182"/>
    </location>
</feature>
<protein>
    <recommendedName>
        <fullName evidence="2">DNA replication checkpoint mediator MRC1 domain-containing protein</fullName>
    </recommendedName>
</protein>
<feature type="compositionally biased region" description="Basic and acidic residues" evidence="1">
    <location>
        <begin position="1087"/>
        <end position="1138"/>
    </location>
</feature>
<feature type="compositionally biased region" description="Polar residues" evidence="1">
    <location>
        <begin position="143"/>
        <end position="178"/>
    </location>
</feature>
<feature type="compositionally biased region" description="Basic and acidic residues" evidence="1">
    <location>
        <begin position="1359"/>
        <end position="1371"/>
    </location>
</feature>
<proteinExistence type="predicted"/>
<feature type="compositionally biased region" description="Low complexity" evidence="1">
    <location>
        <begin position="1011"/>
        <end position="1036"/>
    </location>
</feature>
<comment type="caution">
    <text evidence="3">The sequence shown here is derived from an EMBL/GenBank/DDBJ whole genome shotgun (WGS) entry which is preliminary data.</text>
</comment>
<feature type="compositionally biased region" description="Acidic residues" evidence="1">
    <location>
        <begin position="1151"/>
        <end position="1161"/>
    </location>
</feature>
<reference evidence="3" key="1">
    <citation type="submission" date="2022-08" db="EMBL/GenBank/DDBJ databases">
        <title>A Global Phylogenomic Analysis of the Shiitake Genus Lentinula.</title>
        <authorList>
            <consortium name="DOE Joint Genome Institute"/>
            <person name="Sierra-Patev S."/>
            <person name="Min B."/>
            <person name="Naranjo-Ortiz M."/>
            <person name="Looney B."/>
            <person name="Konkel Z."/>
            <person name="Slot J.C."/>
            <person name="Sakamoto Y."/>
            <person name="Steenwyk J.L."/>
            <person name="Rokas A."/>
            <person name="Carro J."/>
            <person name="Camarero S."/>
            <person name="Ferreira P."/>
            <person name="Molpeceres G."/>
            <person name="Ruiz-Duenas F.J."/>
            <person name="Serrano A."/>
            <person name="Henrissat B."/>
            <person name="Drula E."/>
            <person name="Hughes K.W."/>
            <person name="Mata J.L."/>
            <person name="Ishikawa N.K."/>
            <person name="Vargas-Isla R."/>
            <person name="Ushijima S."/>
            <person name="Smith C.A."/>
            <person name="Ahrendt S."/>
            <person name="Andreopoulos W."/>
            <person name="He G."/>
            <person name="Labutti K."/>
            <person name="Lipzen A."/>
            <person name="Ng V."/>
            <person name="Riley R."/>
            <person name="Sandor L."/>
            <person name="Barry K."/>
            <person name="Martinez A.T."/>
            <person name="Xiao Y."/>
            <person name="Gibbons J.G."/>
            <person name="Terashima K."/>
            <person name="Grigoriev I.V."/>
            <person name="Hibbett D.S."/>
        </authorList>
    </citation>
    <scope>NUCLEOTIDE SEQUENCE</scope>
    <source>
        <strain evidence="3">JLM2183</strain>
    </source>
</reference>
<name>A0A9W9A2G4_9AGAR</name>
<feature type="region of interest" description="Disordered" evidence="1">
    <location>
        <begin position="684"/>
        <end position="706"/>
    </location>
</feature>
<feature type="compositionally biased region" description="Polar residues" evidence="1">
    <location>
        <begin position="1"/>
        <end position="10"/>
    </location>
</feature>
<evidence type="ECO:0000256" key="1">
    <source>
        <dbReference type="SAM" id="MobiDB-lite"/>
    </source>
</evidence>
<organism evidence="3 4">
    <name type="scientific">Lentinula aciculospora</name>
    <dbReference type="NCBI Taxonomy" id="153920"/>
    <lineage>
        <taxon>Eukaryota</taxon>
        <taxon>Fungi</taxon>
        <taxon>Dikarya</taxon>
        <taxon>Basidiomycota</taxon>
        <taxon>Agaricomycotina</taxon>
        <taxon>Agaricomycetes</taxon>
        <taxon>Agaricomycetidae</taxon>
        <taxon>Agaricales</taxon>
        <taxon>Marasmiineae</taxon>
        <taxon>Omphalotaceae</taxon>
        <taxon>Lentinula</taxon>
    </lineage>
</organism>
<evidence type="ECO:0000259" key="2">
    <source>
        <dbReference type="Pfam" id="PF09444"/>
    </source>
</evidence>
<feature type="compositionally biased region" description="Acidic residues" evidence="1">
    <location>
        <begin position="594"/>
        <end position="613"/>
    </location>
</feature>
<feature type="compositionally biased region" description="Acidic residues" evidence="1">
    <location>
        <begin position="567"/>
        <end position="576"/>
    </location>
</feature>
<evidence type="ECO:0000313" key="4">
    <source>
        <dbReference type="Proteomes" id="UP001150266"/>
    </source>
</evidence>
<feature type="compositionally biased region" description="Polar residues" evidence="1">
    <location>
        <begin position="26"/>
        <end position="35"/>
    </location>
</feature>
<dbReference type="InterPro" id="IPR018564">
    <property type="entry name" value="Repl_chkpnt_MRC1_dom"/>
</dbReference>
<feature type="region of interest" description="Disordered" evidence="1">
    <location>
        <begin position="986"/>
        <end position="1045"/>
    </location>
</feature>
<feature type="compositionally biased region" description="Low complexity" evidence="1">
    <location>
        <begin position="229"/>
        <end position="241"/>
    </location>
</feature>
<dbReference type="Proteomes" id="UP001150266">
    <property type="component" value="Unassembled WGS sequence"/>
</dbReference>
<feature type="region of interest" description="Disordered" evidence="1">
    <location>
        <begin position="843"/>
        <end position="865"/>
    </location>
</feature>
<dbReference type="OrthoDB" id="3361281at2759"/>